<evidence type="ECO:0000313" key="2">
    <source>
        <dbReference type="Proteomes" id="UP000000305"/>
    </source>
</evidence>
<dbReference type="InterPro" id="IPR006553">
    <property type="entry name" value="Leu-rich_rpt_Cys-con_subtyp"/>
</dbReference>
<dbReference type="InParanoid" id="E9H0E7"/>
<dbReference type="Proteomes" id="UP000000305">
    <property type="component" value="Unassembled WGS sequence"/>
</dbReference>
<keyword evidence="2" id="KW-1185">Reference proteome</keyword>
<dbReference type="AlphaFoldDB" id="E9H0E7"/>
<accession>E9H0E7</accession>
<sequence length="506" mass="57650">MPQVKAVDSLLKLCVNCIKNSLNLNVPTKTKTLQTGKWTGSPWFVEQTTDVGLDNNLFQLPTVLLEAILSSLTTSYDLNTQNTSLLELIISPQLTKLDAPGLYNEQYLNFFPKLGNLQELVLRNSSVGDMCLRTIGMWCEKLRVLNIEECSRVTDAGIKWLIYNTAHIKMKKNRRLTELRKTLQELKIGHTGVTRKGVKMAVKHLRALQYLEHEYCFEVLVEWSQTNTLDQRLTKNTRNLSFIRLCVLPNTPFQSGTVGLVVALCPSLMQIQICVTEGLTDTDLQCLTTLRHLRSLFILGITSSKFDEITFDMGVAPILGVIGSSLEVLDLTYFAFVDIWTVIKFCPNLVNLAFLCHCESLSNLSNEEIIQLENNEQGRIFFKELKVLWGCYNIESDILLNFLSSPLLEDVSISRCDAFNDEILREASKKFLFQNLKSLKLFNCGSVTRLGLDLLIVASNRLEFIRIRFCKNLTLTDVSDWHSQARDLQWKLHLQFEDSNGKRVFS</sequence>
<dbReference type="HOGENOM" id="CLU_033667_1_0_1"/>
<name>E9H0E7_DAPPU</name>
<dbReference type="STRING" id="6669.E9H0E7"/>
<dbReference type="SMART" id="SM00367">
    <property type="entry name" value="LRR_CC"/>
    <property type="match status" value="5"/>
</dbReference>
<organism evidence="1 2">
    <name type="scientific">Daphnia pulex</name>
    <name type="common">Water flea</name>
    <dbReference type="NCBI Taxonomy" id="6669"/>
    <lineage>
        <taxon>Eukaryota</taxon>
        <taxon>Metazoa</taxon>
        <taxon>Ecdysozoa</taxon>
        <taxon>Arthropoda</taxon>
        <taxon>Crustacea</taxon>
        <taxon>Branchiopoda</taxon>
        <taxon>Diplostraca</taxon>
        <taxon>Cladocera</taxon>
        <taxon>Anomopoda</taxon>
        <taxon>Daphniidae</taxon>
        <taxon>Daphnia</taxon>
    </lineage>
</organism>
<dbReference type="OrthoDB" id="16120at2759"/>
<reference evidence="1 2" key="1">
    <citation type="journal article" date="2011" name="Science">
        <title>The ecoresponsive genome of Daphnia pulex.</title>
        <authorList>
            <person name="Colbourne J.K."/>
            <person name="Pfrender M.E."/>
            <person name="Gilbert D."/>
            <person name="Thomas W.K."/>
            <person name="Tucker A."/>
            <person name="Oakley T.H."/>
            <person name="Tokishita S."/>
            <person name="Aerts A."/>
            <person name="Arnold G.J."/>
            <person name="Basu M.K."/>
            <person name="Bauer D.J."/>
            <person name="Caceres C.E."/>
            <person name="Carmel L."/>
            <person name="Casola C."/>
            <person name="Choi J.H."/>
            <person name="Detter J.C."/>
            <person name="Dong Q."/>
            <person name="Dusheyko S."/>
            <person name="Eads B.D."/>
            <person name="Frohlich T."/>
            <person name="Geiler-Samerotte K.A."/>
            <person name="Gerlach D."/>
            <person name="Hatcher P."/>
            <person name="Jogdeo S."/>
            <person name="Krijgsveld J."/>
            <person name="Kriventseva E.V."/>
            <person name="Kultz D."/>
            <person name="Laforsch C."/>
            <person name="Lindquist E."/>
            <person name="Lopez J."/>
            <person name="Manak J.R."/>
            <person name="Muller J."/>
            <person name="Pangilinan J."/>
            <person name="Patwardhan R.P."/>
            <person name="Pitluck S."/>
            <person name="Pritham E.J."/>
            <person name="Rechtsteiner A."/>
            <person name="Rho M."/>
            <person name="Rogozin I.B."/>
            <person name="Sakarya O."/>
            <person name="Salamov A."/>
            <person name="Schaack S."/>
            <person name="Shapiro H."/>
            <person name="Shiga Y."/>
            <person name="Skalitzky C."/>
            <person name="Smith Z."/>
            <person name="Souvorov A."/>
            <person name="Sung W."/>
            <person name="Tang Z."/>
            <person name="Tsuchiya D."/>
            <person name="Tu H."/>
            <person name="Vos H."/>
            <person name="Wang M."/>
            <person name="Wolf Y.I."/>
            <person name="Yamagata H."/>
            <person name="Yamada T."/>
            <person name="Ye Y."/>
            <person name="Shaw J.R."/>
            <person name="Andrews J."/>
            <person name="Crease T.J."/>
            <person name="Tang H."/>
            <person name="Lucas S.M."/>
            <person name="Robertson H.M."/>
            <person name="Bork P."/>
            <person name="Koonin E.V."/>
            <person name="Zdobnov E.M."/>
            <person name="Grigoriev I.V."/>
            <person name="Lynch M."/>
            <person name="Boore J.L."/>
        </authorList>
    </citation>
    <scope>NUCLEOTIDE SEQUENCE [LARGE SCALE GENOMIC DNA]</scope>
</reference>
<gene>
    <name evidence="1" type="ORF">DAPPUDRAFT_323998</name>
</gene>
<protein>
    <submittedName>
        <fullName evidence="1">Uncharacterized protein</fullName>
    </submittedName>
</protein>
<dbReference type="Gene3D" id="3.80.10.10">
    <property type="entry name" value="Ribonuclease Inhibitor"/>
    <property type="match status" value="2"/>
</dbReference>
<dbReference type="SUPFAM" id="SSF52047">
    <property type="entry name" value="RNI-like"/>
    <property type="match status" value="1"/>
</dbReference>
<dbReference type="EMBL" id="GL732580">
    <property type="protein sequence ID" value="EFX74833.1"/>
    <property type="molecule type" value="Genomic_DNA"/>
</dbReference>
<dbReference type="eggNOG" id="ENOG502S2U8">
    <property type="taxonomic scope" value="Eukaryota"/>
</dbReference>
<dbReference type="PANTHER" id="PTHR13318">
    <property type="entry name" value="PARTNER OF PAIRED, ISOFORM B-RELATED"/>
    <property type="match status" value="1"/>
</dbReference>
<dbReference type="PANTHER" id="PTHR13318:SF247">
    <property type="entry name" value="GH16156P"/>
    <property type="match status" value="1"/>
</dbReference>
<dbReference type="KEGG" id="dpx:DAPPUDRAFT_323998"/>
<dbReference type="GO" id="GO:0005737">
    <property type="term" value="C:cytoplasm"/>
    <property type="evidence" value="ECO:0000318"/>
    <property type="project" value="GO_Central"/>
</dbReference>
<proteinExistence type="predicted"/>
<evidence type="ECO:0000313" key="1">
    <source>
        <dbReference type="EMBL" id="EFX74833.1"/>
    </source>
</evidence>
<dbReference type="InterPro" id="IPR032675">
    <property type="entry name" value="LRR_dom_sf"/>
</dbReference>